<comment type="subcellular location">
    <subcellularLocation>
        <location evidence="1">Nucleus</location>
    </subcellularLocation>
</comment>
<evidence type="ECO:0000256" key="2">
    <source>
        <dbReference type="ARBA" id="ARBA00022448"/>
    </source>
</evidence>
<evidence type="ECO:0000256" key="1">
    <source>
        <dbReference type="ARBA" id="ARBA00004123"/>
    </source>
</evidence>
<dbReference type="GO" id="GO:0036228">
    <property type="term" value="P:protein localization to nuclear inner membrane"/>
    <property type="evidence" value="ECO:0007669"/>
    <property type="project" value="TreeGrafter"/>
</dbReference>
<dbReference type="Gene3D" id="1.20.5.170">
    <property type="match status" value="1"/>
</dbReference>
<proteinExistence type="evidence at transcript level"/>
<dbReference type="GO" id="GO:0044613">
    <property type="term" value="C:nuclear pore central transport channel"/>
    <property type="evidence" value="ECO:0007669"/>
    <property type="project" value="TreeGrafter"/>
</dbReference>
<feature type="compositionally biased region" description="Polar residues" evidence="4">
    <location>
        <begin position="53"/>
        <end position="152"/>
    </location>
</feature>
<dbReference type="PANTHER" id="PTHR13000">
    <property type="entry name" value="NUCLEOPORIN P54"/>
    <property type="match status" value="1"/>
</dbReference>
<organism evidence="6">
    <name type="scientific">Picea sitchensis</name>
    <name type="common">Sitka spruce</name>
    <name type="synonym">Pinus sitchensis</name>
    <dbReference type="NCBI Taxonomy" id="3332"/>
    <lineage>
        <taxon>Eukaryota</taxon>
        <taxon>Viridiplantae</taxon>
        <taxon>Streptophyta</taxon>
        <taxon>Embryophyta</taxon>
        <taxon>Tracheophyta</taxon>
        <taxon>Spermatophyta</taxon>
        <taxon>Pinopsida</taxon>
        <taxon>Pinidae</taxon>
        <taxon>Conifers I</taxon>
        <taxon>Pinales</taxon>
        <taxon>Pinaceae</taxon>
        <taxon>Picea</taxon>
    </lineage>
</organism>
<accession>B8LR97</accession>
<evidence type="ECO:0000256" key="3">
    <source>
        <dbReference type="ARBA" id="ARBA00023242"/>
    </source>
</evidence>
<dbReference type="GO" id="GO:0017056">
    <property type="term" value="F:structural constituent of nuclear pore"/>
    <property type="evidence" value="ECO:0007669"/>
    <property type="project" value="TreeGrafter"/>
</dbReference>
<name>B8LR97_PICSI</name>
<evidence type="ECO:0000313" key="6">
    <source>
        <dbReference type="EMBL" id="ABR18177.1"/>
    </source>
</evidence>
<evidence type="ECO:0000259" key="5">
    <source>
        <dbReference type="Pfam" id="PF13874"/>
    </source>
</evidence>
<keyword evidence="3" id="KW-0539">Nucleus</keyword>
<dbReference type="PANTHER" id="PTHR13000:SF0">
    <property type="entry name" value="NUCLEOPORIN P54"/>
    <property type="match status" value="1"/>
</dbReference>
<protein>
    <recommendedName>
        <fullName evidence="5">Nucleoporin Nup54 alpha-helical domain-containing protein</fullName>
    </recommendedName>
</protein>
<dbReference type="Pfam" id="PF13874">
    <property type="entry name" value="Nup54"/>
    <property type="match status" value="1"/>
</dbReference>
<dbReference type="InterPro" id="IPR025712">
    <property type="entry name" value="Nup54_alpha-helical_dom"/>
</dbReference>
<feature type="domain" description="Nucleoporin Nup54 alpha-helical" evidence="5">
    <location>
        <begin position="208"/>
        <end position="353"/>
    </location>
</feature>
<dbReference type="EMBL" id="EF678420">
    <property type="protein sequence ID" value="ABR18177.1"/>
    <property type="molecule type" value="mRNA"/>
</dbReference>
<feature type="region of interest" description="Disordered" evidence="4">
    <location>
        <begin position="26"/>
        <end position="152"/>
    </location>
</feature>
<dbReference type="GO" id="GO:0006999">
    <property type="term" value="P:nuclear pore organization"/>
    <property type="evidence" value="ECO:0007669"/>
    <property type="project" value="TreeGrafter"/>
</dbReference>
<dbReference type="InterPro" id="IPR024864">
    <property type="entry name" value="Nup54/Nup57/Nup44"/>
</dbReference>
<keyword evidence="2" id="KW-0813">Transport</keyword>
<reference evidence="6" key="1">
    <citation type="submission" date="2007-06" db="EMBL/GenBank/DDBJ databases">
        <title>Full length cDNA sequences from Sitka Spruce (Picea sitchensis).</title>
        <authorList>
            <person name="Ralph S.G."/>
            <person name="Chun H.E."/>
            <person name="Liao N."/>
            <person name="Ali J."/>
            <person name="Reid K."/>
            <person name="Kolosova N."/>
            <person name="Cooper N."/>
            <person name="Cullis C."/>
            <person name="Jancsik S."/>
            <person name="Moore R."/>
            <person name="Mayo M."/>
            <person name="Wagner S."/>
            <person name="Holt R.A."/>
            <person name="Jones S.J.M."/>
            <person name="Marra M.A."/>
            <person name="Ritland C.E."/>
            <person name="Ritland K."/>
            <person name="Bohlmann J."/>
        </authorList>
    </citation>
    <scope>NUCLEOTIDE SEQUENCE</scope>
    <source>
        <tissue evidence="6">Bark</tissue>
    </source>
</reference>
<sequence>MFGSGSSPAFGAGFGSSSTPVFGSNTASAFGASSSSPSLFGSSAQSGFGLPGSTPSPFGQSAPSQAFGQAQPSLFGQSTPQQQASPFTQTPSFGQTQTSLFGGAQSSPFGQFQTSAFGGVQSSPFGQTPQSTPGFGQTQTSQFGTPQQPLFNNSQLTTQMAPVAPVVTPLPDRDIQAIVDAYKSEAGNPKYGFKHFLLSVTDPSTRIKPVGVSDIMWAEAMNKLEGMESADRERLWPELVQGFKDLSRRLKLQDEAIAADVQRLQTTQTNVKLLERHFHVDTLTWIQRLRQKEQELQRRLLRVMRIVEAVEGKGFRMLTTKGEAHLGERLRVLARQLQGSGAELPRRVNTLLSVSRMQAQVGGAPTLLPGLAKIDERSLGDMHEVLRQQTDAISRLVGILKKDMRDIEIIMSEDTETIDESVESDFRRSRRNGTLPMYDTNGLNGY</sequence>
<evidence type="ECO:0000256" key="4">
    <source>
        <dbReference type="SAM" id="MobiDB-lite"/>
    </source>
</evidence>
<feature type="compositionally biased region" description="Low complexity" evidence="4">
    <location>
        <begin position="26"/>
        <end position="47"/>
    </location>
</feature>
<dbReference type="GO" id="GO:0006607">
    <property type="term" value="P:NLS-bearing protein import into nucleus"/>
    <property type="evidence" value="ECO:0007669"/>
    <property type="project" value="TreeGrafter"/>
</dbReference>
<dbReference type="AlphaFoldDB" id="B8LR97"/>